<dbReference type="HOGENOM" id="CLU_015263_6_0_4"/>
<feature type="transmembrane region" description="Helical" evidence="10">
    <location>
        <begin position="363"/>
        <end position="387"/>
    </location>
</feature>
<dbReference type="Gene3D" id="1.10.3080.10">
    <property type="entry name" value="Clc chloride channel"/>
    <property type="match status" value="1"/>
</dbReference>
<dbReference type="STRING" id="757424.Hsero_0711"/>
<proteinExistence type="predicted"/>
<keyword evidence="7" id="KW-0869">Chloride channel</keyword>
<keyword evidence="5" id="KW-0406">Ion transport</keyword>
<evidence type="ECO:0000313" key="11">
    <source>
        <dbReference type="EMBL" id="ADJ62230.1"/>
    </source>
</evidence>
<evidence type="ECO:0000256" key="10">
    <source>
        <dbReference type="SAM" id="Phobius"/>
    </source>
</evidence>
<feature type="transmembrane region" description="Helical" evidence="10">
    <location>
        <begin position="122"/>
        <end position="140"/>
    </location>
</feature>
<feature type="transmembrane region" description="Helical" evidence="10">
    <location>
        <begin position="287"/>
        <end position="308"/>
    </location>
</feature>
<evidence type="ECO:0000256" key="1">
    <source>
        <dbReference type="ARBA" id="ARBA00004141"/>
    </source>
</evidence>
<dbReference type="InterPro" id="IPR001807">
    <property type="entry name" value="ClC"/>
</dbReference>
<organism evidence="11 12">
    <name type="scientific">Herbaspirillum seropedicae (strain SmR1)</name>
    <dbReference type="NCBI Taxonomy" id="757424"/>
    <lineage>
        <taxon>Bacteria</taxon>
        <taxon>Pseudomonadati</taxon>
        <taxon>Pseudomonadota</taxon>
        <taxon>Betaproteobacteria</taxon>
        <taxon>Burkholderiales</taxon>
        <taxon>Oxalobacteraceae</taxon>
        <taxon>Herbaspirillum</taxon>
    </lineage>
</organism>
<evidence type="ECO:0000256" key="5">
    <source>
        <dbReference type="ARBA" id="ARBA00023065"/>
    </source>
</evidence>
<dbReference type="eggNOG" id="COG0038">
    <property type="taxonomic scope" value="Bacteria"/>
</dbReference>
<keyword evidence="9" id="KW-0407">Ion channel</keyword>
<dbReference type="SUPFAM" id="SSF81340">
    <property type="entry name" value="Clc chloride channel"/>
    <property type="match status" value="1"/>
</dbReference>
<accession>D8IZB0</accession>
<dbReference type="AlphaFoldDB" id="D8IZB0"/>
<comment type="subcellular location">
    <subcellularLocation>
        <location evidence="1">Membrane</location>
        <topology evidence="1">Multi-pass membrane protein</topology>
    </subcellularLocation>
</comment>
<evidence type="ECO:0000313" key="12">
    <source>
        <dbReference type="Proteomes" id="UP000000329"/>
    </source>
</evidence>
<dbReference type="GO" id="GO:0005254">
    <property type="term" value="F:chloride channel activity"/>
    <property type="evidence" value="ECO:0007669"/>
    <property type="project" value="UniProtKB-KW"/>
</dbReference>
<keyword evidence="2" id="KW-0813">Transport</keyword>
<feature type="transmembrane region" description="Helical" evidence="10">
    <location>
        <begin position="171"/>
        <end position="194"/>
    </location>
</feature>
<evidence type="ECO:0000256" key="9">
    <source>
        <dbReference type="ARBA" id="ARBA00023303"/>
    </source>
</evidence>
<keyword evidence="3 10" id="KW-0812">Transmembrane</keyword>
<dbReference type="InterPro" id="IPR050368">
    <property type="entry name" value="ClC-type_chloride_channel"/>
</dbReference>
<evidence type="ECO:0000256" key="8">
    <source>
        <dbReference type="ARBA" id="ARBA00023214"/>
    </source>
</evidence>
<feature type="transmembrane region" description="Helical" evidence="10">
    <location>
        <begin position="29"/>
        <end position="49"/>
    </location>
</feature>
<dbReference type="InterPro" id="IPR014743">
    <property type="entry name" value="Cl-channel_core"/>
</dbReference>
<dbReference type="CDD" id="cd01034">
    <property type="entry name" value="EriC_like"/>
    <property type="match status" value="1"/>
</dbReference>
<reference evidence="11 12" key="1">
    <citation type="submission" date="2010-04" db="EMBL/GenBank/DDBJ databases">
        <title>The genome of Herbaspirillum seropedicae SmR1, an endophytic, nitrogen-fixing, plant-growth promoting beta-Proteobacteria.</title>
        <authorList>
            <person name="Pedrosa F.O."/>
            <person name="Monteiro R.A."/>
            <person name="Wassem R."/>
            <person name="Cruz L.M."/>
            <person name="Ayub R.A."/>
            <person name="Colauto N.B."/>
            <person name="Fernandez M.A."/>
            <person name="Fungaro M.H.P."/>
            <person name="Grisard E.C."/>
            <person name="Hungria M."/>
            <person name="Madeira H.M.F."/>
            <person name="Nodari R.O."/>
            <person name="Osaku C.A."/>
            <person name="Petzl-Erler M.L."/>
            <person name="Terenzi H."/>
            <person name="Vieira L.G.E."/>
            <person name="Almeida M.I.M."/>
            <person name="Alves L.R."/>
            <person name="Arantes O.M.N."/>
            <person name="Balsanelli E."/>
            <person name="Barcellos F.G."/>
            <person name="Baura V.A."/>
            <person name="Binde D.R."/>
            <person name="Campo R.J."/>
            <person name="Chubatsu L.S."/>
            <person name="Chueire L.M.O."/>
            <person name="Ciferri R.R."/>
            <person name="Correa L.C."/>
            <person name="da Conceicao Silva J.L."/>
            <person name="Dabul A.N.G."/>
            <person name="Dambros B.P."/>
            <person name="Faoro H."/>
            <person name="Favetti A."/>
            <person name="Friedermann G."/>
            <person name="Furlaneto M.C."/>
            <person name="Gasques L.S."/>
            <person name="Gimenes C.C.T."/>
            <person name="Gioppo N.M.R."/>
            <person name="Glienke-Blanco C."/>
            <person name="Godoy L.P."/>
            <person name="Guerra M.P."/>
            <person name="Karp S."/>
            <person name="Kava-Cordeiro V."/>
            <person name="Margarido V.P."/>
            <person name="Mathioni S.M."/>
            <person name="Menck-Soares M.A."/>
            <person name="Murace N.K."/>
            <person name="Nicolas M.F."/>
            <person name="Oliveira C.E.C."/>
            <person name="Pagnan N.A.B."/>
            <person name="Pamphile J.A."/>
            <person name="Patussi E.V."/>
            <person name="Pereira L.F.P."/>
            <person name="Pereira-Ferrari L."/>
            <person name="Pinto F.G.S."/>
            <person name="Precoma C."/>
            <person name="Prioli A.J."/>
            <person name="Prioli S.M.A.P."/>
            <person name="Raittz R.T."/>
            <person name="Ramos H.J.O."/>
            <person name="Ribeiro E.M.S.F."/>
            <person name="Rigo L.U."/>
            <person name="Rocha C.L.M.S.C."/>
            <person name="Rocha S.N."/>
            <person name="Santos K."/>
            <person name="Satori D."/>
            <person name="Silva A.G."/>
            <person name="Simao R.C.G."/>
            <person name="Soares M.A.M."/>
            <person name="Souza E.M."/>
            <person name="Steffens M.B.R."/>
            <person name="Steindel M."/>
            <person name="Tadra-Sfeir M.Z."/>
            <person name="Takahashi E.K."/>
            <person name="Torres R.A."/>
            <person name="Valle J.S."/>
            <person name="Vernal J.I."/>
            <person name="Vilas-Boas L.A."/>
            <person name="Watanabe M.A.E."/>
            <person name="Weiss V.A."/>
            <person name="Yates M.A."/>
            <person name="Souza E.M."/>
        </authorList>
    </citation>
    <scope>NUCLEOTIDE SEQUENCE [LARGE SCALE GENOMIC DNA]</scope>
    <source>
        <strain evidence="11 12">SmR1</strain>
    </source>
</reference>
<dbReference type="EMBL" id="CP002039">
    <property type="protein sequence ID" value="ADJ62230.1"/>
    <property type="molecule type" value="Genomic_DNA"/>
</dbReference>
<sequence>MPSSASSQEQQERQLSLYQLSKSHLRRLWVEYGILWSGAVIVGLVAVLYAQAIEIGFGVFRSIQHRSPWLPLLLTPAVCAACVWLTRRYFPGSEGSGIPQAIATLHGDTAERGSTLLSLRVLLGKIVLSVVAIAGGMTIGREGPTVQIGAAIMYNLRRLYPAGYEHMERRLILAGAAAGLAAAFNTPLAGIVFAIEELSRSFEQRASGVVITTIIFAGLVALSINGNYTYFGSIAFPGETSGRLILAVIVTAVLMGVAGGLFCWLILNPTRWIPPALVTLRTERPVAFAAVCGFIVAVIGVAAGGATFGSGYEQAHGLLNDGQGLSVFYPFLKFASMIGSYLPGLPGGIFAPSLSIGAGFGNLLHLLFGGTSLPMLVALAMVGYLAAVTQSPITAFVIVMEMVDGHALVISLMATALIASAVSKVFAPPLYETLAERYLKS</sequence>
<dbReference type="GO" id="GO:0034707">
    <property type="term" value="C:chloride channel complex"/>
    <property type="evidence" value="ECO:0007669"/>
    <property type="project" value="UniProtKB-KW"/>
</dbReference>
<feature type="transmembrane region" description="Helical" evidence="10">
    <location>
        <begin position="69"/>
        <end position="86"/>
    </location>
</feature>
<keyword evidence="8" id="KW-0868">Chloride</keyword>
<evidence type="ECO:0000256" key="2">
    <source>
        <dbReference type="ARBA" id="ARBA00022448"/>
    </source>
</evidence>
<keyword evidence="12" id="KW-1185">Reference proteome</keyword>
<dbReference type="Proteomes" id="UP000000329">
    <property type="component" value="Chromosome"/>
</dbReference>
<dbReference type="Pfam" id="PF00654">
    <property type="entry name" value="Voltage_CLC"/>
    <property type="match status" value="1"/>
</dbReference>
<name>D8IZB0_HERSS</name>
<gene>
    <name evidence="11" type="primary">eriC</name>
    <name evidence="11" type="ordered locus">Hsero_0711</name>
</gene>
<keyword evidence="4 10" id="KW-1133">Transmembrane helix</keyword>
<keyword evidence="6 10" id="KW-0472">Membrane</keyword>
<evidence type="ECO:0000256" key="3">
    <source>
        <dbReference type="ARBA" id="ARBA00022692"/>
    </source>
</evidence>
<feature type="transmembrane region" description="Helical" evidence="10">
    <location>
        <begin position="328"/>
        <end position="351"/>
    </location>
</feature>
<dbReference type="PANTHER" id="PTHR43427:SF6">
    <property type="entry name" value="CHLORIDE CHANNEL PROTEIN CLC-E"/>
    <property type="match status" value="1"/>
</dbReference>
<feature type="transmembrane region" description="Helical" evidence="10">
    <location>
        <begin position="244"/>
        <end position="267"/>
    </location>
</feature>
<dbReference type="PRINTS" id="PR00762">
    <property type="entry name" value="CLCHANNEL"/>
</dbReference>
<dbReference type="KEGG" id="hse:Hsero_0711"/>
<feature type="transmembrane region" description="Helical" evidence="10">
    <location>
        <begin position="206"/>
        <end position="224"/>
    </location>
</feature>
<evidence type="ECO:0000256" key="7">
    <source>
        <dbReference type="ARBA" id="ARBA00023173"/>
    </source>
</evidence>
<evidence type="ECO:0000256" key="6">
    <source>
        <dbReference type="ARBA" id="ARBA00023136"/>
    </source>
</evidence>
<protein>
    <submittedName>
        <fullName evidence="11">Chloride-channel protein</fullName>
    </submittedName>
</protein>
<evidence type="ECO:0000256" key="4">
    <source>
        <dbReference type="ARBA" id="ARBA00022989"/>
    </source>
</evidence>
<feature type="transmembrane region" description="Helical" evidence="10">
    <location>
        <begin position="407"/>
        <end position="427"/>
    </location>
</feature>
<dbReference type="PANTHER" id="PTHR43427">
    <property type="entry name" value="CHLORIDE CHANNEL PROTEIN CLC-E"/>
    <property type="match status" value="1"/>
</dbReference>